<keyword evidence="2" id="KW-1185">Reference proteome</keyword>
<dbReference type="Proteomes" id="UP000824120">
    <property type="component" value="Chromosome 10"/>
</dbReference>
<dbReference type="AlphaFoldDB" id="A0A9J5WWW1"/>
<dbReference type="EMBL" id="JACXVP010000010">
    <property type="protein sequence ID" value="KAG5579564.1"/>
    <property type="molecule type" value="Genomic_DNA"/>
</dbReference>
<protein>
    <submittedName>
        <fullName evidence="1">Uncharacterized protein</fullName>
    </submittedName>
</protein>
<evidence type="ECO:0000313" key="2">
    <source>
        <dbReference type="Proteomes" id="UP000824120"/>
    </source>
</evidence>
<accession>A0A9J5WWW1</accession>
<reference evidence="1 2" key="1">
    <citation type="submission" date="2020-09" db="EMBL/GenBank/DDBJ databases">
        <title>De no assembly of potato wild relative species, Solanum commersonii.</title>
        <authorList>
            <person name="Cho K."/>
        </authorList>
    </citation>
    <scope>NUCLEOTIDE SEQUENCE [LARGE SCALE GENOMIC DNA]</scope>
    <source>
        <strain evidence="1">LZ3.2</strain>
        <tissue evidence="1">Leaf</tissue>
    </source>
</reference>
<proteinExistence type="predicted"/>
<sequence length="145" mass="16146">MILSNLLVISPFPSVNLAYSLLIRDEKQREVQILNSPNLRNLGRLQRAMLLLLQRKHVKIGYQGEVVPTDNVVANCAGISDSFPYTKSYLSVSIGHISWILDSGASDHITSDPTLLFNRQTLSKPILINLPNLLSVKVFQTGYQA</sequence>
<name>A0A9J5WWW1_SOLCO</name>
<evidence type="ECO:0000313" key="1">
    <source>
        <dbReference type="EMBL" id="KAG5579564.1"/>
    </source>
</evidence>
<organism evidence="1 2">
    <name type="scientific">Solanum commersonii</name>
    <name type="common">Commerson's wild potato</name>
    <name type="synonym">Commerson's nightshade</name>
    <dbReference type="NCBI Taxonomy" id="4109"/>
    <lineage>
        <taxon>Eukaryota</taxon>
        <taxon>Viridiplantae</taxon>
        <taxon>Streptophyta</taxon>
        <taxon>Embryophyta</taxon>
        <taxon>Tracheophyta</taxon>
        <taxon>Spermatophyta</taxon>
        <taxon>Magnoliopsida</taxon>
        <taxon>eudicotyledons</taxon>
        <taxon>Gunneridae</taxon>
        <taxon>Pentapetalae</taxon>
        <taxon>asterids</taxon>
        <taxon>lamiids</taxon>
        <taxon>Solanales</taxon>
        <taxon>Solanaceae</taxon>
        <taxon>Solanoideae</taxon>
        <taxon>Solaneae</taxon>
        <taxon>Solanum</taxon>
    </lineage>
</organism>
<comment type="caution">
    <text evidence="1">The sequence shown here is derived from an EMBL/GenBank/DDBJ whole genome shotgun (WGS) entry which is preliminary data.</text>
</comment>
<gene>
    <name evidence="1" type="ORF">H5410_050191</name>
</gene>
<dbReference type="OrthoDB" id="1327445at2759"/>